<dbReference type="Gene3D" id="3.90.1150.10">
    <property type="entry name" value="Aspartate Aminotransferase, domain 1"/>
    <property type="match status" value="1"/>
</dbReference>
<dbReference type="GO" id="GO:0043420">
    <property type="term" value="P:anthranilate metabolic process"/>
    <property type="evidence" value="ECO:0007669"/>
    <property type="project" value="TreeGrafter"/>
</dbReference>
<dbReference type="GO" id="GO:0030170">
    <property type="term" value="F:pyridoxal phosphate binding"/>
    <property type="evidence" value="ECO:0007669"/>
    <property type="project" value="UniProtKB-UniRule"/>
</dbReference>
<feature type="binding site" evidence="4">
    <location>
        <position position="181"/>
    </location>
    <ligand>
        <name>pyridoxal 5'-phosphate</name>
        <dbReference type="ChEBI" id="CHEBI:597326"/>
    </ligand>
</feature>
<comment type="catalytic activity">
    <reaction evidence="6">
        <text>3-hydroxy-L-kynurenine + H2O = 3-hydroxyanthranilate + L-alanine + H(+)</text>
        <dbReference type="Rhea" id="RHEA:25143"/>
        <dbReference type="ChEBI" id="CHEBI:15377"/>
        <dbReference type="ChEBI" id="CHEBI:15378"/>
        <dbReference type="ChEBI" id="CHEBI:36559"/>
        <dbReference type="ChEBI" id="CHEBI:57972"/>
        <dbReference type="ChEBI" id="CHEBI:58125"/>
        <dbReference type="EC" id="3.7.1.3"/>
    </reaction>
</comment>
<evidence type="ECO:0000256" key="5">
    <source>
        <dbReference type="NCBIfam" id="TIGR01814"/>
    </source>
</evidence>
<feature type="binding site" evidence="4">
    <location>
        <position position="342"/>
    </location>
    <ligand>
        <name>pyridoxal 5'-phosphate</name>
        <dbReference type="ChEBI" id="CHEBI:597326"/>
    </ligand>
</feature>
<proteinExistence type="inferred from homology"/>
<dbReference type="InterPro" id="IPR010111">
    <property type="entry name" value="Kynureninase"/>
</dbReference>
<comment type="function">
    <text evidence="4 6">Catalyzes the cleavage of L-kynurenine (L-Kyn) and L-3-hydroxykynurenine (L-3OHKyn) into anthranilic acid (AA) and 3-hydroxyanthranilic acid (3-OHAA), respectively.</text>
</comment>
<evidence type="ECO:0000256" key="4">
    <source>
        <dbReference type="HAMAP-Rule" id="MF_01970"/>
    </source>
</evidence>
<dbReference type="UniPathway" id="UPA00334">
    <property type="reaction ID" value="UER00455"/>
</dbReference>
<dbReference type="PANTHER" id="PTHR14084">
    <property type="entry name" value="KYNURENINASE"/>
    <property type="match status" value="1"/>
</dbReference>
<feature type="binding site" evidence="4">
    <location>
        <position position="258"/>
    </location>
    <ligand>
        <name>pyridoxal 5'-phosphate</name>
        <dbReference type="ChEBI" id="CHEBI:597326"/>
    </ligand>
</feature>
<dbReference type="Gene3D" id="3.40.640.10">
    <property type="entry name" value="Type I PLP-dependent aspartate aminotransferase-like (Major domain)"/>
    <property type="match status" value="1"/>
</dbReference>
<dbReference type="GO" id="GO:0009435">
    <property type="term" value="P:NAD+ biosynthetic process"/>
    <property type="evidence" value="ECO:0007669"/>
    <property type="project" value="UniProtKB-UniRule"/>
</dbReference>
<dbReference type="Proteomes" id="UP000199597">
    <property type="component" value="Chromosome I"/>
</dbReference>
<comment type="subunit">
    <text evidence="4 6">Homodimer.</text>
</comment>
<feature type="binding site" evidence="4">
    <location>
        <begin position="212"/>
        <end position="215"/>
    </location>
    <ligand>
        <name>pyridoxal 5'-phosphate</name>
        <dbReference type="ChEBI" id="CHEBI:597326"/>
    </ligand>
</feature>
<comment type="cofactor">
    <cofactor evidence="4 6">
        <name>pyridoxal 5'-phosphate</name>
        <dbReference type="ChEBI" id="CHEBI:597326"/>
    </cofactor>
</comment>
<dbReference type="EMBL" id="LT629766">
    <property type="protein sequence ID" value="SDR95274.1"/>
    <property type="molecule type" value="Genomic_DNA"/>
</dbReference>
<evidence type="ECO:0000256" key="7">
    <source>
        <dbReference type="SAM" id="MobiDB-lite"/>
    </source>
</evidence>
<comment type="similarity">
    <text evidence="4 6">Belongs to the kynureninase family.</text>
</comment>
<evidence type="ECO:0000313" key="9">
    <source>
        <dbReference type="Proteomes" id="UP000199597"/>
    </source>
</evidence>
<comment type="pathway">
    <text evidence="4 6">Amino-acid degradation; L-kynurenine degradation; L-alanine and anthranilate from L-kynurenine: step 1/1.</text>
</comment>
<dbReference type="NCBIfam" id="TIGR01814">
    <property type="entry name" value="kynureninase"/>
    <property type="match status" value="1"/>
</dbReference>
<comment type="catalytic activity">
    <reaction evidence="4 6">
        <text>L-kynurenine + H2O = anthranilate + L-alanine + H(+)</text>
        <dbReference type="Rhea" id="RHEA:16813"/>
        <dbReference type="ChEBI" id="CHEBI:15377"/>
        <dbReference type="ChEBI" id="CHEBI:15378"/>
        <dbReference type="ChEBI" id="CHEBI:16567"/>
        <dbReference type="ChEBI" id="CHEBI:57959"/>
        <dbReference type="ChEBI" id="CHEBI:57972"/>
        <dbReference type="EC" id="3.7.1.3"/>
    </reaction>
</comment>
<feature type="binding site" evidence="4">
    <location>
        <position position="180"/>
    </location>
    <ligand>
        <name>pyridoxal 5'-phosphate</name>
        <dbReference type="ChEBI" id="CHEBI:597326"/>
    </ligand>
</feature>
<accession>A0A1H1N8H5</accession>
<evidence type="ECO:0000256" key="2">
    <source>
        <dbReference type="ARBA" id="ARBA00022801"/>
    </source>
</evidence>
<feature type="compositionally biased region" description="Polar residues" evidence="7">
    <location>
        <begin position="57"/>
        <end position="85"/>
    </location>
</feature>
<keyword evidence="9" id="KW-1185">Reference proteome</keyword>
<comment type="pathway">
    <text evidence="4 6">Cofactor biosynthesis; NAD(+) biosynthesis; quinolinate from L-kynurenine: step 2/3.</text>
</comment>
<dbReference type="GO" id="GO:0005737">
    <property type="term" value="C:cytoplasm"/>
    <property type="evidence" value="ECO:0007669"/>
    <property type="project" value="UniProtKB-UniRule"/>
</dbReference>
<gene>
    <name evidence="4" type="primary">kynU</name>
    <name evidence="8" type="ORF">SAMN04489752_0660</name>
</gene>
<keyword evidence="2 4" id="KW-0378">Hydrolase</keyword>
<dbReference type="EC" id="3.7.1.3" evidence="4 5"/>
<evidence type="ECO:0000256" key="3">
    <source>
        <dbReference type="ARBA" id="ARBA00022898"/>
    </source>
</evidence>
<dbReference type="GO" id="GO:0019805">
    <property type="term" value="P:quinolinate biosynthetic process"/>
    <property type="evidence" value="ECO:0007669"/>
    <property type="project" value="UniProtKB-UniRule"/>
</dbReference>
<feature type="binding site" evidence="4">
    <location>
        <position position="290"/>
    </location>
    <ligand>
        <name>pyridoxal 5'-phosphate</name>
        <dbReference type="ChEBI" id="CHEBI:597326"/>
    </ligand>
</feature>
<feature type="compositionally biased region" description="Basic and acidic residues" evidence="7">
    <location>
        <begin position="86"/>
        <end position="96"/>
    </location>
</feature>
<dbReference type="GO" id="GO:0019441">
    <property type="term" value="P:L-tryptophan catabolic process to kynurenine"/>
    <property type="evidence" value="ECO:0007669"/>
    <property type="project" value="TreeGrafter"/>
</dbReference>
<name>A0A1H1N8H5_9MICO</name>
<feature type="binding site" evidence="4">
    <location>
        <position position="368"/>
    </location>
    <ligand>
        <name>pyridoxal 5'-phosphate</name>
        <dbReference type="ChEBI" id="CHEBI:597326"/>
    </ligand>
</feature>
<feature type="binding site" evidence="4">
    <location>
        <position position="287"/>
    </location>
    <ligand>
        <name>pyridoxal 5'-phosphate</name>
        <dbReference type="ChEBI" id="CHEBI:597326"/>
    </ligand>
</feature>
<feature type="binding site" evidence="4">
    <location>
        <position position="312"/>
    </location>
    <ligand>
        <name>pyridoxal 5'-phosphate</name>
        <dbReference type="ChEBI" id="CHEBI:597326"/>
    </ligand>
</feature>
<dbReference type="PIRSF" id="PIRSF038800">
    <property type="entry name" value="KYNU"/>
    <property type="match status" value="1"/>
</dbReference>
<dbReference type="SUPFAM" id="SSF53383">
    <property type="entry name" value="PLP-dependent transferases"/>
    <property type="match status" value="1"/>
</dbReference>
<dbReference type="InterPro" id="IPR015421">
    <property type="entry name" value="PyrdxlP-dep_Trfase_major"/>
</dbReference>
<protein>
    <recommendedName>
        <fullName evidence="4 5">Kynureninase</fullName>
        <ecNumber evidence="4 5">3.7.1.3</ecNumber>
    </recommendedName>
    <alternativeName>
        <fullName evidence="4">L-kynurenine hydrolase</fullName>
    </alternativeName>
</protein>
<dbReference type="HAMAP" id="MF_01970">
    <property type="entry name" value="Kynureninase"/>
    <property type="match status" value="1"/>
</dbReference>
<reference evidence="9" key="1">
    <citation type="submission" date="2016-10" db="EMBL/GenBank/DDBJ databases">
        <authorList>
            <person name="Varghese N."/>
            <person name="Submissions S."/>
        </authorList>
    </citation>
    <scope>NUCLEOTIDE SEQUENCE [LARGE SCALE GENOMIC DNA]</scope>
    <source>
        <strain evidence="9">DSM 23676</strain>
    </source>
</reference>
<keyword evidence="3 4" id="KW-0663">Pyridoxal phosphate</keyword>
<dbReference type="GO" id="GO:0030429">
    <property type="term" value="F:kynureninase activity"/>
    <property type="evidence" value="ECO:0007669"/>
    <property type="project" value="UniProtKB-UniRule"/>
</dbReference>
<dbReference type="PANTHER" id="PTHR14084:SF0">
    <property type="entry name" value="KYNURENINASE"/>
    <property type="match status" value="1"/>
</dbReference>
<dbReference type="STRING" id="1136497.SAMN04489752_0660"/>
<feature type="region of interest" description="Disordered" evidence="7">
    <location>
        <begin position="54"/>
        <end position="96"/>
    </location>
</feature>
<sequence>MVERVVEIVRVGADLRLETIAWRRPPHRRLPSSGVMSRTQFVISRRTVAWKADEPTGSLTTRKATMTTSDRTATSANSTGSPRSITRTDCEQRDANDPLRDCREEFLLPEGTIYLDGNSLGPRTKGAAERAQEVITDEWGTGLIGSWNTADWWDLPAELGEKVAGLVGGGAGSTVVTDTTSINLFKAASAALKRQAEDSPNRRVILTQRENFPSDIYMLEGLAEQLGDGYEVRLVDDEEVTAGFPTTMTDEVALVVLTHVNYRTGRLFDMGTTTSAIHSGGAMVIWDLCHSAGALPIDLAGTGADMAIGCTYKFLNGGPGSPAFIWVAEALQNRFSQPLSGWWSHAQPFDMAPDYRPANGIRRYLTGTQGILSMSVAELGLDIHSRVDMEQIREKSLALSDLFIELVDARLSHHPVEVVTPREHAQRGSQVSITHPEGFAVMSALIGRGVIGDYREPEVLRFGLTPLYIGFADVWDTVEALRHILDNRLWDTPAHKVRGAVT</sequence>
<evidence type="ECO:0000256" key="1">
    <source>
        <dbReference type="ARBA" id="ARBA00022642"/>
    </source>
</evidence>
<dbReference type="GO" id="GO:0097053">
    <property type="term" value="P:L-kynurenine catabolic process"/>
    <property type="evidence" value="ECO:0007669"/>
    <property type="project" value="UniProtKB-UniRule"/>
</dbReference>
<keyword evidence="1 4" id="KW-0662">Pyridine nucleotide biosynthesis</keyword>
<organism evidence="8 9">
    <name type="scientific">Brevibacterium siliguriense</name>
    <dbReference type="NCBI Taxonomy" id="1136497"/>
    <lineage>
        <taxon>Bacteria</taxon>
        <taxon>Bacillati</taxon>
        <taxon>Actinomycetota</taxon>
        <taxon>Actinomycetes</taxon>
        <taxon>Micrococcales</taxon>
        <taxon>Brevibacteriaceae</taxon>
        <taxon>Brevibacterium</taxon>
    </lineage>
</organism>
<dbReference type="UniPathway" id="UPA00253">
    <property type="reaction ID" value="UER00329"/>
</dbReference>
<dbReference type="InterPro" id="IPR015422">
    <property type="entry name" value="PyrdxlP-dep_Trfase_small"/>
</dbReference>
<feature type="modified residue" description="N6-(pyridoxal phosphate)lysine" evidence="4">
    <location>
        <position position="313"/>
    </location>
</feature>
<evidence type="ECO:0000256" key="6">
    <source>
        <dbReference type="PIRNR" id="PIRNR038800"/>
    </source>
</evidence>
<dbReference type="Pfam" id="PF22580">
    <property type="entry name" value="KYNU_C"/>
    <property type="match status" value="1"/>
</dbReference>
<dbReference type="AlphaFoldDB" id="A0A1H1N8H5"/>
<dbReference type="InterPro" id="IPR015424">
    <property type="entry name" value="PyrdxlP-dep_Trfase"/>
</dbReference>
<evidence type="ECO:0000313" key="8">
    <source>
        <dbReference type="EMBL" id="SDR95274.1"/>
    </source>
</evidence>